<keyword evidence="1" id="KW-0175">Coiled coil</keyword>
<feature type="transmembrane region" description="Helical" evidence="2">
    <location>
        <begin position="63"/>
        <end position="86"/>
    </location>
</feature>
<gene>
    <name evidence="3" type="ORF">IPO85_03735</name>
</gene>
<dbReference type="Proteomes" id="UP000808349">
    <property type="component" value="Unassembled WGS sequence"/>
</dbReference>
<dbReference type="EMBL" id="JADKFW010000004">
    <property type="protein sequence ID" value="MBK9716625.1"/>
    <property type="molecule type" value="Genomic_DNA"/>
</dbReference>
<keyword evidence="2" id="KW-0472">Membrane</keyword>
<reference evidence="3 4" key="1">
    <citation type="submission" date="2020-10" db="EMBL/GenBank/DDBJ databases">
        <title>Connecting structure to function with the recovery of over 1000 high-quality activated sludge metagenome-assembled genomes encoding full-length rRNA genes using long-read sequencing.</title>
        <authorList>
            <person name="Singleton C.M."/>
            <person name="Petriglieri F."/>
            <person name="Kristensen J.M."/>
            <person name="Kirkegaard R.H."/>
            <person name="Michaelsen T.Y."/>
            <person name="Andersen M.H."/>
            <person name="Karst S.M."/>
            <person name="Dueholm M.S."/>
            <person name="Nielsen P.H."/>
            <person name="Albertsen M."/>
        </authorList>
    </citation>
    <scope>NUCLEOTIDE SEQUENCE [LARGE SCALE GENOMIC DNA]</scope>
    <source>
        <strain evidence="3">Ribe_18-Q3-R11-54_BAT3C.373</strain>
    </source>
</reference>
<protein>
    <recommendedName>
        <fullName evidence="5">DUF4175 domain-containing protein</fullName>
    </recommendedName>
</protein>
<proteinExistence type="predicted"/>
<evidence type="ECO:0008006" key="5">
    <source>
        <dbReference type="Google" id="ProtNLM"/>
    </source>
</evidence>
<feature type="coiled-coil region" evidence="1">
    <location>
        <begin position="499"/>
        <end position="533"/>
    </location>
</feature>
<feature type="transmembrane region" description="Helical" evidence="2">
    <location>
        <begin position="30"/>
        <end position="48"/>
    </location>
</feature>
<evidence type="ECO:0000313" key="3">
    <source>
        <dbReference type="EMBL" id="MBK9716625.1"/>
    </source>
</evidence>
<keyword evidence="2" id="KW-0812">Transmembrane</keyword>
<feature type="transmembrane region" description="Helical" evidence="2">
    <location>
        <begin position="162"/>
        <end position="181"/>
    </location>
</feature>
<accession>A0A9D7S682</accession>
<comment type="caution">
    <text evidence="3">The sequence shown here is derived from an EMBL/GenBank/DDBJ whole genome shotgun (WGS) entry which is preliminary data.</text>
</comment>
<evidence type="ECO:0000256" key="2">
    <source>
        <dbReference type="SAM" id="Phobius"/>
    </source>
</evidence>
<evidence type="ECO:0000256" key="1">
    <source>
        <dbReference type="SAM" id="Coils"/>
    </source>
</evidence>
<sequence length="533" mass="61834">MEWNQNFYDQMIQKLDQFTRKYYINKLIRGTIYFVGISTALFILFNLLESQFYFSKSIRKGFVFAFIGISGWSLWKFIFTPLLHYFRLGKLISHEEAAKIIGTHFSDVKDKLLNVLQLKNQLVSYSDRSLVEASINQKAAELKPVPFIAAIDFNKNRRQLRYALIPLSLLMGILFIAPSLIKDPTQRLIQNNKDFEKAAPFTFNIESKELVVEQFNDFKLDIAIQGTALPSEAFIEIDHFQYRLKQDAPDHFSYVFNNVQKDQTFRLYSGSITTTEQQLKVLLKPVMTRFEVSLEYPSYISKKNEKLINTGDLIIPVGTKVNWQLNTENTDESYFRFSDQINKTNISNRGEGEFQFSNRILSDIAYTLYLKNHNLPQFDTVQYHINVIPDQYAQINVESFEDSSNANILYFGGEASDDYGLRDLKFNYQIKTASGKQEAVQSEKVNIQTGKSSTFRYILDIQTLGLKPGDHLSYYFEVWDNDGIQGIKATRNTIYEDQVATKEELAKIEEKNNDEIKKDLEDYIEDAKNCKTN</sequence>
<evidence type="ECO:0000313" key="4">
    <source>
        <dbReference type="Proteomes" id="UP000808349"/>
    </source>
</evidence>
<organism evidence="3 4">
    <name type="scientific">Candidatus Defluviibacterium haderslevense</name>
    <dbReference type="NCBI Taxonomy" id="2981993"/>
    <lineage>
        <taxon>Bacteria</taxon>
        <taxon>Pseudomonadati</taxon>
        <taxon>Bacteroidota</taxon>
        <taxon>Saprospiria</taxon>
        <taxon>Saprospirales</taxon>
        <taxon>Saprospiraceae</taxon>
        <taxon>Candidatus Defluviibacterium</taxon>
    </lineage>
</organism>
<name>A0A9D7S682_9BACT</name>
<dbReference type="AlphaFoldDB" id="A0A9D7S682"/>
<keyword evidence="2" id="KW-1133">Transmembrane helix</keyword>